<dbReference type="AlphaFoldDB" id="A0A1C7N490"/>
<reference evidence="1 2" key="1">
    <citation type="submission" date="2016-03" db="EMBL/GenBank/DDBJ databases">
        <title>Choanephora cucurbitarum.</title>
        <authorList>
            <person name="Min B."/>
            <person name="Park H."/>
            <person name="Park J.-H."/>
            <person name="Shin H.-D."/>
            <person name="Choi I.-G."/>
        </authorList>
    </citation>
    <scope>NUCLEOTIDE SEQUENCE [LARGE SCALE GENOMIC DNA]</scope>
    <source>
        <strain evidence="1 2">KUS-F28377</strain>
    </source>
</reference>
<gene>
    <name evidence="1" type="ORF">A0J61_08110</name>
</gene>
<organism evidence="1 2">
    <name type="scientific">Choanephora cucurbitarum</name>
    <dbReference type="NCBI Taxonomy" id="101091"/>
    <lineage>
        <taxon>Eukaryota</taxon>
        <taxon>Fungi</taxon>
        <taxon>Fungi incertae sedis</taxon>
        <taxon>Mucoromycota</taxon>
        <taxon>Mucoromycotina</taxon>
        <taxon>Mucoromycetes</taxon>
        <taxon>Mucorales</taxon>
        <taxon>Mucorineae</taxon>
        <taxon>Choanephoraceae</taxon>
        <taxon>Choanephoroideae</taxon>
        <taxon>Choanephora</taxon>
    </lineage>
</organism>
<sequence length="221" mass="25563">MFRIRNKTVQKEGYYAMFEYNKRIFKQVFHILKDYGIVNSHMMLNRGQVRTPARHFDSWSNLTIESKLDEQEEANLRELCQNFIRRAETSFPAARTHVLLKRAELEGEPESSLEPKAYELLDTINTIIKQKKTEDNMQEADYVDWIKRLLQIVFRSSLLKVTIEKTVTAATKLVVEYNQSTYTGSISSVFASSSFPLASSSTRKSNYSGRKIGLKVTDDNN</sequence>
<keyword evidence="2" id="KW-1185">Reference proteome</keyword>
<name>A0A1C7N490_9FUNG</name>
<dbReference type="EMBL" id="LUGH01000595">
    <property type="protein sequence ID" value="OBZ83847.1"/>
    <property type="molecule type" value="Genomic_DNA"/>
</dbReference>
<proteinExistence type="predicted"/>
<protein>
    <submittedName>
        <fullName evidence="1">Uncharacterized protein</fullName>
    </submittedName>
</protein>
<dbReference type="Proteomes" id="UP000093000">
    <property type="component" value="Unassembled WGS sequence"/>
</dbReference>
<dbReference type="InParanoid" id="A0A1C7N490"/>
<comment type="caution">
    <text evidence="1">The sequence shown here is derived from an EMBL/GenBank/DDBJ whole genome shotgun (WGS) entry which is preliminary data.</text>
</comment>
<evidence type="ECO:0000313" key="1">
    <source>
        <dbReference type="EMBL" id="OBZ83847.1"/>
    </source>
</evidence>
<dbReference type="OrthoDB" id="2284791at2759"/>
<evidence type="ECO:0000313" key="2">
    <source>
        <dbReference type="Proteomes" id="UP000093000"/>
    </source>
</evidence>
<accession>A0A1C7N490</accession>